<dbReference type="AlphaFoldDB" id="A0A7W0CSK8"/>
<dbReference type="RefSeq" id="WP_181615297.1">
    <property type="nucleotide sequence ID" value="NZ_BAABAM010000008.1"/>
</dbReference>
<dbReference type="InterPro" id="IPR002933">
    <property type="entry name" value="Peptidase_M20"/>
</dbReference>
<keyword evidence="2 5" id="KW-0378">Hydrolase</keyword>
<dbReference type="Gene3D" id="3.40.630.10">
    <property type="entry name" value="Zn peptidases"/>
    <property type="match status" value="1"/>
</dbReference>
<comment type="cofactor">
    <cofactor evidence="3">
        <name>Zn(2+)</name>
        <dbReference type="ChEBI" id="CHEBI:29105"/>
    </cofactor>
    <text evidence="3">Binds 2 Zn(2+) ions per subunit.</text>
</comment>
<feature type="binding site" evidence="3">
    <location>
        <position position="99"/>
    </location>
    <ligand>
        <name>Zn(2+)</name>
        <dbReference type="ChEBI" id="CHEBI:29105"/>
        <label>1</label>
    </ligand>
</feature>
<dbReference type="PIRSF" id="PIRSF001235">
    <property type="entry name" value="Amidase_carbamoylase"/>
    <property type="match status" value="1"/>
</dbReference>
<proteinExistence type="inferred from homology"/>
<evidence type="ECO:0000313" key="5">
    <source>
        <dbReference type="EMBL" id="MBA2896571.1"/>
    </source>
</evidence>
<dbReference type="GO" id="GO:0046872">
    <property type="term" value="F:metal ion binding"/>
    <property type="evidence" value="ECO:0007669"/>
    <property type="project" value="UniProtKB-KW"/>
</dbReference>
<gene>
    <name evidence="5" type="ORF">HNR30_007962</name>
</gene>
<comment type="caution">
    <text evidence="5">The sequence shown here is derived from an EMBL/GenBank/DDBJ whole genome shotgun (WGS) entry which is preliminary data.</text>
</comment>
<dbReference type="EC" id="3.5.1.87" evidence="5"/>
<reference evidence="5 6" key="1">
    <citation type="submission" date="2020-07" db="EMBL/GenBank/DDBJ databases">
        <title>Genomic Encyclopedia of Type Strains, Phase IV (KMG-IV): sequencing the most valuable type-strain genomes for metagenomic binning, comparative biology and taxonomic classification.</title>
        <authorList>
            <person name="Goeker M."/>
        </authorList>
    </citation>
    <scope>NUCLEOTIDE SEQUENCE [LARGE SCALE GENOMIC DNA]</scope>
    <source>
        <strain evidence="5 6">DSM 45533</strain>
    </source>
</reference>
<feature type="binding site" evidence="3">
    <location>
        <position position="99"/>
    </location>
    <ligand>
        <name>Zn(2+)</name>
        <dbReference type="ChEBI" id="CHEBI:29105"/>
        <label>2</label>
    </ligand>
</feature>
<dbReference type="PANTHER" id="PTHR32494">
    <property type="entry name" value="ALLANTOATE DEIMINASE-RELATED"/>
    <property type="match status" value="1"/>
</dbReference>
<dbReference type="Gene3D" id="3.30.70.360">
    <property type="match status" value="1"/>
</dbReference>
<feature type="binding site" evidence="3">
    <location>
        <position position="134"/>
    </location>
    <ligand>
        <name>Zn(2+)</name>
        <dbReference type="ChEBI" id="CHEBI:29105"/>
        <label>2</label>
    </ligand>
</feature>
<sequence>MTVVQGTRPRVNAGRLNGHIAALGDIGRGPGGGVTRLAFTAEDVQGRAYVAGLMLEAGLAVEVDAAGNLIGRRRGADGTAPALVLGSHIDTVVNGGAYDGAYGVLAAVEVARVLHEEGVRLRHPLVVVAFCDEEGAHGTMGMLGAHGFTGALPAGFGEERDNRGITIADLLAAVGGDHLRLDEAAWTRDEIAAYLELHIEQGSVLERLGVPIGVVESITGRLNLTVTVEGVAGHAGTTPMEHRVDALDAAARVLLAVRSIAADEGIVLRATTGTCSVEPGMWNVIPGLVRLGVEFRDVTASALDDAVARLGELAQEIAKATGTQIEIGLGARTTPVDCHPGLRDLIARCAAELGLSSHRLPSGAGHDAQIVARIAPIGMIFVPSTGGVSHAPDEHTPPDQLTQGADVLLSAVLQLDGGLVAGR</sequence>
<keyword evidence="6" id="KW-1185">Reference proteome</keyword>
<feature type="binding site" evidence="3">
    <location>
        <position position="198"/>
    </location>
    <ligand>
        <name>Zn(2+)</name>
        <dbReference type="ChEBI" id="CHEBI:29105"/>
        <label>1</label>
    </ligand>
</feature>
<organism evidence="5 6">
    <name type="scientific">Nonomuraea soli</name>
    <dbReference type="NCBI Taxonomy" id="1032476"/>
    <lineage>
        <taxon>Bacteria</taxon>
        <taxon>Bacillati</taxon>
        <taxon>Actinomycetota</taxon>
        <taxon>Actinomycetes</taxon>
        <taxon>Streptosporangiales</taxon>
        <taxon>Streptosporangiaceae</taxon>
        <taxon>Nonomuraea</taxon>
    </lineage>
</organism>
<protein>
    <submittedName>
        <fullName evidence="5">N-carbamoyl-L-amino-acid hydrolase</fullName>
        <ecNumber evidence="5">3.5.1.87</ecNumber>
    </submittedName>
</protein>
<evidence type="ECO:0000256" key="2">
    <source>
        <dbReference type="ARBA" id="ARBA00022801"/>
    </source>
</evidence>
<comment type="similarity">
    <text evidence="1">Belongs to the peptidase M20 family.</text>
</comment>
<dbReference type="PANTHER" id="PTHR32494:SF5">
    <property type="entry name" value="ALLANTOATE AMIDOHYDROLASE"/>
    <property type="match status" value="1"/>
</dbReference>
<feature type="domain" description="Peptidase M20 dimerisation" evidence="4">
    <location>
        <begin position="220"/>
        <end position="319"/>
    </location>
</feature>
<dbReference type="SUPFAM" id="SSF53187">
    <property type="entry name" value="Zn-dependent exopeptidases"/>
    <property type="match status" value="1"/>
</dbReference>
<dbReference type="GO" id="GO:0016813">
    <property type="term" value="F:hydrolase activity, acting on carbon-nitrogen (but not peptide) bonds, in linear amidines"/>
    <property type="evidence" value="ECO:0007669"/>
    <property type="project" value="InterPro"/>
</dbReference>
<evidence type="ECO:0000256" key="1">
    <source>
        <dbReference type="ARBA" id="ARBA00006153"/>
    </source>
</evidence>
<dbReference type="InterPro" id="IPR036264">
    <property type="entry name" value="Bact_exopeptidase_dim_dom"/>
</dbReference>
<dbReference type="Proteomes" id="UP000530928">
    <property type="component" value="Unassembled WGS sequence"/>
</dbReference>
<dbReference type="InterPro" id="IPR010158">
    <property type="entry name" value="Amidase_Cbmase"/>
</dbReference>
<feature type="binding site" evidence="3">
    <location>
        <position position="390"/>
    </location>
    <ligand>
        <name>Zn(2+)</name>
        <dbReference type="ChEBI" id="CHEBI:29105"/>
        <label>2</label>
    </ligand>
</feature>
<evidence type="ECO:0000259" key="4">
    <source>
        <dbReference type="Pfam" id="PF07687"/>
    </source>
</evidence>
<dbReference type="Pfam" id="PF01546">
    <property type="entry name" value="Peptidase_M20"/>
    <property type="match status" value="1"/>
</dbReference>
<dbReference type="SUPFAM" id="SSF55031">
    <property type="entry name" value="Bacterial exopeptidase dimerisation domain"/>
    <property type="match status" value="1"/>
</dbReference>
<dbReference type="Pfam" id="PF07687">
    <property type="entry name" value="M20_dimer"/>
    <property type="match status" value="1"/>
</dbReference>
<keyword evidence="3" id="KW-0479">Metal-binding</keyword>
<evidence type="ECO:0000313" key="6">
    <source>
        <dbReference type="Proteomes" id="UP000530928"/>
    </source>
</evidence>
<accession>A0A7W0CSK8</accession>
<dbReference type="GO" id="GO:0050538">
    <property type="term" value="F:N-carbamoyl-L-amino-acid hydrolase activity"/>
    <property type="evidence" value="ECO:0007669"/>
    <property type="project" value="UniProtKB-EC"/>
</dbReference>
<dbReference type="EMBL" id="JACDUR010000009">
    <property type="protein sequence ID" value="MBA2896571.1"/>
    <property type="molecule type" value="Genomic_DNA"/>
</dbReference>
<keyword evidence="3" id="KW-0862">Zinc</keyword>
<feature type="binding site" evidence="3">
    <location>
        <position position="88"/>
    </location>
    <ligand>
        <name>Zn(2+)</name>
        <dbReference type="ChEBI" id="CHEBI:29105"/>
        <label>1</label>
    </ligand>
</feature>
<dbReference type="CDD" id="cd03884">
    <property type="entry name" value="M20_bAS"/>
    <property type="match status" value="1"/>
</dbReference>
<name>A0A7W0CSK8_9ACTN</name>
<dbReference type="InterPro" id="IPR011650">
    <property type="entry name" value="Peptidase_M20_dimer"/>
</dbReference>
<evidence type="ECO:0000256" key="3">
    <source>
        <dbReference type="PIRSR" id="PIRSR001235-1"/>
    </source>
</evidence>
<dbReference type="NCBIfam" id="NF006771">
    <property type="entry name" value="PRK09290.1-5"/>
    <property type="match status" value="1"/>
</dbReference>
<dbReference type="NCBIfam" id="TIGR01879">
    <property type="entry name" value="hydantase"/>
    <property type="match status" value="1"/>
</dbReference>